<keyword evidence="5" id="KW-1185">Reference proteome</keyword>
<feature type="domain" description="Transcriptional repressor PaaX-like C-terminal" evidence="3">
    <location>
        <begin position="173"/>
        <end position="254"/>
    </location>
</feature>
<dbReference type="InterPro" id="IPR013225">
    <property type="entry name" value="PaaX_C"/>
</dbReference>
<feature type="region of interest" description="Disordered" evidence="1">
    <location>
        <begin position="259"/>
        <end position="279"/>
    </location>
</feature>
<protein>
    <submittedName>
        <fullName evidence="4">PaaX family transcriptional regulator</fullName>
    </submittedName>
</protein>
<dbReference type="EMBL" id="SOBT01000011">
    <property type="protein sequence ID" value="TDU25767.1"/>
    <property type="molecule type" value="Genomic_DNA"/>
</dbReference>
<evidence type="ECO:0000259" key="2">
    <source>
        <dbReference type="Pfam" id="PF07848"/>
    </source>
</evidence>
<dbReference type="Pfam" id="PF08223">
    <property type="entry name" value="PaaX_C"/>
    <property type="match status" value="1"/>
</dbReference>
<dbReference type="PANTHER" id="PTHR30319">
    <property type="entry name" value="PHENYLACETIC ACID REGULATOR-RELATED TRANSCRIPTIONAL REPRESSOR"/>
    <property type="match status" value="1"/>
</dbReference>
<dbReference type="Pfam" id="PF07848">
    <property type="entry name" value="PaaX"/>
    <property type="match status" value="1"/>
</dbReference>
<dbReference type="GO" id="GO:0006351">
    <property type="term" value="P:DNA-templated transcription"/>
    <property type="evidence" value="ECO:0007669"/>
    <property type="project" value="TreeGrafter"/>
</dbReference>
<dbReference type="Proteomes" id="UP000295341">
    <property type="component" value="Unassembled WGS sequence"/>
</dbReference>
<evidence type="ECO:0000256" key="1">
    <source>
        <dbReference type="SAM" id="MobiDB-lite"/>
    </source>
</evidence>
<evidence type="ECO:0000259" key="3">
    <source>
        <dbReference type="Pfam" id="PF08223"/>
    </source>
</evidence>
<dbReference type="InterPro" id="IPR012906">
    <property type="entry name" value="PaaX-like_N"/>
</dbReference>
<gene>
    <name evidence="4" type="ORF">DFR24_4212</name>
</gene>
<feature type="domain" description="Transcriptional repressor PaaX-like N-terminal" evidence="2">
    <location>
        <begin position="6"/>
        <end position="66"/>
    </location>
</feature>
<accession>A0A4R7NX86</accession>
<comment type="caution">
    <text evidence="4">The sequence shown here is derived from an EMBL/GenBank/DDBJ whole genome shotgun (WGS) entry which is preliminary data.</text>
</comment>
<organism evidence="4 5">
    <name type="scientific">Panacagrimonas perspica</name>
    <dbReference type="NCBI Taxonomy" id="381431"/>
    <lineage>
        <taxon>Bacteria</taxon>
        <taxon>Pseudomonadati</taxon>
        <taxon>Pseudomonadota</taxon>
        <taxon>Gammaproteobacteria</taxon>
        <taxon>Nevskiales</taxon>
        <taxon>Nevskiaceae</taxon>
        <taxon>Panacagrimonas</taxon>
    </lineage>
</organism>
<dbReference type="Gene3D" id="3.30.70.2650">
    <property type="match status" value="1"/>
</dbReference>
<sequence length="279" mass="31108">MKPKPRGLILDLLLAAVPEPLSARDAVTACALFGISDNNARVALARLVSEGLLEAAERGSYQLSARAHELSDDVATWRTAEQRVREWNGGYIGVHCGALGRSDRAALRARRRALDMLGFRELERGLYLRPDNIERDLDTVRRRLYQIGLERGASVFSADGFDAAREAQIRKLWDGKTLNTNYRKLRLQLEDWMSTSAKLDPQAGAREVFTIGGHAIRHVVYDPLLPSPLVDVQARQDFVATVHKVDRLGRRLWQRMYEASTGSPGPFPTPPTAQVELSA</sequence>
<name>A0A4R7NX86_9GAMM</name>
<dbReference type="AlphaFoldDB" id="A0A4R7NX86"/>
<proteinExistence type="predicted"/>
<dbReference type="RefSeq" id="WP_133883361.1">
    <property type="nucleotide sequence ID" value="NZ_MWIN01000013.1"/>
</dbReference>
<evidence type="ECO:0000313" key="5">
    <source>
        <dbReference type="Proteomes" id="UP000295341"/>
    </source>
</evidence>
<dbReference type="InterPro" id="IPR036388">
    <property type="entry name" value="WH-like_DNA-bd_sf"/>
</dbReference>
<reference evidence="4 5" key="1">
    <citation type="submission" date="2019-03" db="EMBL/GenBank/DDBJ databases">
        <title>Genomic Encyclopedia of Type Strains, Phase IV (KMG-IV): sequencing the most valuable type-strain genomes for metagenomic binning, comparative biology and taxonomic classification.</title>
        <authorList>
            <person name="Goeker M."/>
        </authorList>
    </citation>
    <scope>NUCLEOTIDE SEQUENCE [LARGE SCALE GENOMIC DNA]</scope>
    <source>
        <strain evidence="4 5">DSM 26377</strain>
    </source>
</reference>
<dbReference type="PANTHER" id="PTHR30319:SF1">
    <property type="entry name" value="TRANSCRIPTIONAL REPRESSOR PAAX"/>
    <property type="match status" value="1"/>
</dbReference>
<dbReference type="OrthoDB" id="6380574at2"/>
<dbReference type="Gene3D" id="1.10.10.10">
    <property type="entry name" value="Winged helix-like DNA-binding domain superfamily/Winged helix DNA-binding domain"/>
    <property type="match status" value="1"/>
</dbReference>
<evidence type="ECO:0000313" key="4">
    <source>
        <dbReference type="EMBL" id="TDU25767.1"/>
    </source>
</evidence>